<dbReference type="AlphaFoldDB" id="A0ABD0NU23"/>
<feature type="compositionally biased region" description="Low complexity" evidence="1">
    <location>
        <begin position="20"/>
        <end position="34"/>
    </location>
</feature>
<name>A0ABD0NU23_CIRMR</name>
<evidence type="ECO:0000256" key="1">
    <source>
        <dbReference type="SAM" id="MobiDB-lite"/>
    </source>
</evidence>
<organism evidence="2 3">
    <name type="scientific">Cirrhinus mrigala</name>
    <name type="common">Mrigala</name>
    <dbReference type="NCBI Taxonomy" id="683832"/>
    <lineage>
        <taxon>Eukaryota</taxon>
        <taxon>Metazoa</taxon>
        <taxon>Chordata</taxon>
        <taxon>Craniata</taxon>
        <taxon>Vertebrata</taxon>
        <taxon>Euteleostomi</taxon>
        <taxon>Actinopterygii</taxon>
        <taxon>Neopterygii</taxon>
        <taxon>Teleostei</taxon>
        <taxon>Ostariophysi</taxon>
        <taxon>Cypriniformes</taxon>
        <taxon>Cyprinidae</taxon>
        <taxon>Labeoninae</taxon>
        <taxon>Labeonini</taxon>
        <taxon>Cirrhinus</taxon>
    </lineage>
</organism>
<evidence type="ECO:0000313" key="3">
    <source>
        <dbReference type="Proteomes" id="UP001529510"/>
    </source>
</evidence>
<proteinExistence type="predicted"/>
<gene>
    <name evidence="2" type="ORF">M9458_041115</name>
</gene>
<sequence>DWSLRRPRDSAWLVPAGAPEPEGVVLSSSLSGPSYQIQAPSETTEHEERAEEAQSPVSGASMGYGSGGSSPDHRRH</sequence>
<keyword evidence="3" id="KW-1185">Reference proteome</keyword>
<accession>A0ABD0NU23</accession>
<evidence type="ECO:0000313" key="2">
    <source>
        <dbReference type="EMBL" id="KAL0165362.1"/>
    </source>
</evidence>
<protein>
    <submittedName>
        <fullName evidence="2">Uncharacterized protein</fullName>
    </submittedName>
</protein>
<feature type="non-terminal residue" evidence="2">
    <location>
        <position position="76"/>
    </location>
</feature>
<feature type="non-terminal residue" evidence="2">
    <location>
        <position position="1"/>
    </location>
</feature>
<dbReference type="EMBL" id="JAMKFB020000020">
    <property type="protein sequence ID" value="KAL0165362.1"/>
    <property type="molecule type" value="Genomic_DNA"/>
</dbReference>
<reference evidence="2 3" key="1">
    <citation type="submission" date="2024-05" db="EMBL/GenBank/DDBJ databases">
        <title>Genome sequencing and assembly of Indian major carp, Cirrhinus mrigala (Hamilton, 1822).</title>
        <authorList>
            <person name="Mohindra V."/>
            <person name="Chowdhury L.M."/>
            <person name="Lal K."/>
            <person name="Jena J.K."/>
        </authorList>
    </citation>
    <scope>NUCLEOTIDE SEQUENCE [LARGE SCALE GENOMIC DNA]</scope>
    <source>
        <strain evidence="2">CM1030</strain>
        <tissue evidence="2">Blood</tissue>
    </source>
</reference>
<feature type="compositionally biased region" description="Basic and acidic residues" evidence="1">
    <location>
        <begin position="43"/>
        <end position="52"/>
    </location>
</feature>
<dbReference type="Proteomes" id="UP001529510">
    <property type="component" value="Unassembled WGS sequence"/>
</dbReference>
<comment type="caution">
    <text evidence="2">The sequence shown here is derived from an EMBL/GenBank/DDBJ whole genome shotgun (WGS) entry which is preliminary data.</text>
</comment>
<feature type="region of interest" description="Disordered" evidence="1">
    <location>
        <begin position="1"/>
        <end position="76"/>
    </location>
</feature>